<dbReference type="InterPro" id="IPR019422">
    <property type="entry name" value="7TM_GPCR_serpentine_rcpt_Srh"/>
</dbReference>
<proteinExistence type="predicted"/>
<feature type="chain" id="PRO_5028850135" evidence="2">
    <location>
        <begin position="18"/>
        <end position="201"/>
    </location>
</feature>
<reference evidence="4" key="2">
    <citation type="submission" date="2020-10" db="UniProtKB">
        <authorList>
            <consortium name="WormBaseParasite"/>
        </authorList>
    </citation>
    <scope>IDENTIFICATION</scope>
</reference>
<evidence type="ECO:0000313" key="3">
    <source>
        <dbReference type="Proteomes" id="UP000492821"/>
    </source>
</evidence>
<protein>
    <submittedName>
        <fullName evidence="4">G-protein coupled receptors family 1 profile domain-containing protein</fullName>
    </submittedName>
</protein>
<keyword evidence="1" id="KW-0472">Membrane</keyword>
<keyword evidence="1" id="KW-1133">Transmembrane helix</keyword>
<evidence type="ECO:0000313" key="4">
    <source>
        <dbReference type="WBParaSite" id="Pan_g21803.t1"/>
    </source>
</evidence>
<dbReference type="Proteomes" id="UP000492821">
    <property type="component" value="Unassembled WGS sequence"/>
</dbReference>
<keyword evidence="1" id="KW-0812">Transmembrane</keyword>
<sequence>MGFIVLIHLFLDYLFYACYNSTKSNHTFIVERAHNTTGNLLDEWLDEQSLIFIADNNGETRASFFIALVILVVVLIMFCCIGIWFIRTLIILKKTSKTLNEKSTFLLTTAIVQAGVFIVFLYIPSIVITACWSFAIENTGNVVNIALVFFCLHGTADILCTLYFVTPYRLYCISLVPAFLKKKKPMSLISLKNNIAIRVVS</sequence>
<dbReference type="AlphaFoldDB" id="A0A7E4VKX7"/>
<evidence type="ECO:0000256" key="2">
    <source>
        <dbReference type="SAM" id="SignalP"/>
    </source>
</evidence>
<feature type="transmembrane region" description="Helical" evidence="1">
    <location>
        <begin position="106"/>
        <end position="136"/>
    </location>
</feature>
<feature type="transmembrane region" description="Helical" evidence="1">
    <location>
        <begin position="142"/>
        <end position="165"/>
    </location>
</feature>
<accession>A0A7E4VKX7</accession>
<organism evidence="3 4">
    <name type="scientific">Panagrellus redivivus</name>
    <name type="common">Microworm</name>
    <dbReference type="NCBI Taxonomy" id="6233"/>
    <lineage>
        <taxon>Eukaryota</taxon>
        <taxon>Metazoa</taxon>
        <taxon>Ecdysozoa</taxon>
        <taxon>Nematoda</taxon>
        <taxon>Chromadorea</taxon>
        <taxon>Rhabditida</taxon>
        <taxon>Tylenchina</taxon>
        <taxon>Panagrolaimomorpha</taxon>
        <taxon>Panagrolaimoidea</taxon>
        <taxon>Panagrolaimidae</taxon>
        <taxon>Panagrellus</taxon>
    </lineage>
</organism>
<keyword evidence="3" id="KW-1185">Reference proteome</keyword>
<dbReference type="Pfam" id="PF10318">
    <property type="entry name" value="7TM_GPCR_Srh"/>
    <property type="match status" value="1"/>
</dbReference>
<dbReference type="WBParaSite" id="Pan_g21803.t1">
    <property type="protein sequence ID" value="Pan_g21803.t1"/>
    <property type="gene ID" value="Pan_g21803"/>
</dbReference>
<name>A0A7E4VKX7_PANRE</name>
<evidence type="ECO:0000256" key="1">
    <source>
        <dbReference type="SAM" id="Phobius"/>
    </source>
</evidence>
<feature type="transmembrane region" description="Helical" evidence="1">
    <location>
        <begin position="64"/>
        <end position="86"/>
    </location>
</feature>
<keyword evidence="2" id="KW-0732">Signal</keyword>
<feature type="signal peptide" evidence="2">
    <location>
        <begin position="1"/>
        <end position="17"/>
    </location>
</feature>
<reference evidence="3" key="1">
    <citation type="journal article" date="2013" name="Genetics">
        <title>The draft genome and transcriptome of Panagrellus redivivus are shaped by the harsh demands of a free-living lifestyle.</title>
        <authorList>
            <person name="Srinivasan J."/>
            <person name="Dillman A.R."/>
            <person name="Macchietto M.G."/>
            <person name="Heikkinen L."/>
            <person name="Lakso M."/>
            <person name="Fracchia K.M."/>
            <person name="Antoshechkin I."/>
            <person name="Mortazavi A."/>
            <person name="Wong G."/>
            <person name="Sternberg P.W."/>
        </authorList>
    </citation>
    <scope>NUCLEOTIDE SEQUENCE [LARGE SCALE GENOMIC DNA]</scope>
    <source>
        <strain evidence="3">MT8872</strain>
    </source>
</reference>